<dbReference type="EMBL" id="AJWY01001258">
    <property type="protein sequence ID" value="EKC80043.1"/>
    <property type="molecule type" value="Genomic_DNA"/>
</dbReference>
<reference evidence="1" key="1">
    <citation type="journal article" date="2013" name="Environ. Microbiol.">
        <title>Microbiota from the distal guts of lean and obese adolescents exhibit partial functional redundancy besides clear differences in community structure.</title>
        <authorList>
            <person name="Ferrer M."/>
            <person name="Ruiz A."/>
            <person name="Lanza F."/>
            <person name="Haange S.B."/>
            <person name="Oberbach A."/>
            <person name="Till H."/>
            <person name="Bargiela R."/>
            <person name="Campoy C."/>
            <person name="Segura M.T."/>
            <person name="Richter M."/>
            <person name="von Bergen M."/>
            <person name="Seifert J."/>
            <person name="Suarez A."/>
        </authorList>
    </citation>
    <scope>NUCLEOTIDE SEQUENCE</scope>
</reference>
<proteinExistence type="predicted"/>
<gene>
    <name evidence="1" type="ORF">LEA_01802</name>
</gene>
<organism evidence="1">
    <name type="scientific">human gut metagenome</name>
    <dbReference type="NCBI Taxonomy" id="408170"/>
    <lineage>
        <taxon>unclassified sequences</taxon>
        <taxon>metagenomes</taxon>
        <taxon>organismal metagenomes</taxon>
    </lineage>
</organism>
<name>K1UD54_9ZZZZ</name>
<protein>
    <submittedName>
        <fullName evidence="1">Uncharacterized protein</fullName>
    </submittedName>
</protein>
<sequence length="33" mass="3717">MAENLYIPEISGPLRSFMLKVPEEIQQASGIRV</sequence>
<accession>K1UD54</accession>
<dbReference type="AlphaFoldDB" id="K1UD54"/>
<comment type="caution">
    <text evidence="1">The sequence shown here is derived from an EMBL/GenBank/DDBJ whole genome shotgun (WGS) entry which is preliminary data.</text>
</comment>
<evidence type="ECO:0000313" key="1">
    <source>
        <dbReference type="EMBL" id="EKC80043.1"/>
    </source>
</evidence>
<feature type="non-terminal residue" evidence="1">
    <location>
        <position position="33"/>
    </location>
</feature>